<sequence length="68" mass="7125">MLVGIFQLCPICFCSLGSLTALTRCSSFSVQHCSSSDSDVQSLALLLSCSSWSISCFSSSFLASALCS</sequence>
<comment type="caution">
    <text evidence="1">The sequence shown here is derived from an EMBL/GenBank/DDBJ whole genome shotgun (WGS) entry which is preliminary data.</text>
</comment>
<keyword evidence="2" id="KW-1185">Reference proteome</keyword>
<gene>
    <name evidence="1" type="ORF">MRB53_026180</name>
</gene>
<protein>
    <submittedName>
        <fullName evidence="1">Uncharacterized protein</fullName>
    </submittedName>
</protein>
<organism evidence="1 2">
    <name type="scientific">Persea americana</name>
    <name type="common">Avocado</name>
    <dbReference type="NCBI Taxonomy" id="3435"/>
    <lineage>
        <taxon>Eukaryota</taxon>
        <taxon>Viridiplantae</taxon>
        <taxon>Streptophyta</taxon>
        <taxon>Embryophyta</taxon>
        <taxon>Tracheophyta</taxon>
        <taxon>Spermatophyta</taxon>
        <taxon>Magnoliopsida</taxon>
        <taxon>Magnoliidae</taxon>
        <taxon>Laurales</taxon>
        <taxon>Lauraceae</taxon>
        <taxon>Persea</taxon>
    </lineage>
</organism>
<evidence type="ECO:0000313" key="2">
    <source>
        <dbReference type="Proteomes" id="UP001234297"/>
    </source>
</evidence>
<name>A0ACC2LHH3_PERAE</name>
<reference evidence="1 2" key="1">
    <citation type="journal article" date="2022" name="Hortic Res">
        <title>A haplotype resolved chromosomal level avocado genome allows analysis of novel avocado genes.</title>
        <authorList>
            <person name="Nath O."/>
            <person name="Fletcher S.J."/>
            <person name="Hayward A."/>
            <person name="Shaw L.M."/>
            <person name="Masouleh A.K."/>
            <person name="Furtado A."/>
            <person name="Henry R.J."/>
            <person name="Mitter N."/>
        </authorList>
    </citation>
    <scope>NUCLEOTIDE SEQUENCE [LARGE SCALE GENOMIC DNA]</scope>
    <source>
        <strain evidence="2">cv. Hass</strain>
    </source>
</reference>
<accession>A0ACC2LHH3</accession>
<evidence type="ECO:0000313" key="1">
    <source>
        <dbReference type="EMBL" id="KAJ8632844.1"/>
    </source>
</evidence>
<dbReference type="Proteomes" id="UP001234297">
    <property type="component" value="Chromosome 8"/>
</dbReference>
<dbReference type="EMBL" id="CM056816">
    <property type="protein sequence ID" value="KAJ8632844.1"/>
    <property type="molecule type" value="Genomic_DNA"/>
</dbReference>
<proteinExistence type="predicted"/>